<gene>
    <name evidence="1" type="ORF">QFC19_005808</name>
</gene>
<evidence type="ECO:0000313" key="1">
    <source>
        <dbReference type="EMBL" id="KAJ9099991.1"/>
    </source>
</evidence>
<comment type="caution">
    <text evidence="1">The sequence shown here is derived from an EMBL/GenBank/DDBJ whole genome shotgun (WGS) entry which is preliminary data.</text>
</comment>
<reference evidence="1" key="1">
    <citation type="submission" date="2023-04" db="EMBL/GenBank/DDBJ databases">
        <title>Draft Genome sequencing of Naganishia species isolated from polar environments using Oxford Nanopore Technology.</title>
        <authorList>
            <person name="Leo P."/>
            <person name="Venkateswaran K."/>
        </authorList>
    </citation>
    <scope>NUCLEOTIDE SEQUENCE</scope>
    <source>
        <strain evidence="1">MNA-CCFEE 5261</strain>
    </source>
</reference>
<keyword evidence="2" id="KW-1185">Reference proteome</keyword>
<dbReference type="Proteomes" id="UP001241377">
    <property type="component" value="Unassembled WGS sequence"/>
</dbReference>
<accession>A0ACC2VMH7</accession>
<proteinExistence type="predicted"/>
<organism evidence="1 2">
    <name type="scientific">Naganishia cerealis</name>
    <dbReference type="NCBI Taxonomy" id="610337"/>
    <lineage>
        <taxon>Eukaryota</taxon>
        <taxon>Fungi</taxon>
        <taxon>Dikarya</taxon>
        <taxon>Basidiomycota</taxon>
        <taxon>Agaricomycotina</taxon>
        <taxon>Tremellomycetes</taxon>
        <taxon>Filobasidiales</taxon>
        <taxon>Filobasidiaceae</taxon>
        <taxon>Naganishia</taxon>
    </lineage>
</organism>
<evidence type="ECO:0000313" key="2">
    <source>
        <dbReference type="Proteomes" id="UP001241377"/>
    </source>
</evidence>
<protein>
    <submittedName>
        <fullName evidence="1">Uncharacterized protein</fullName>
    </submittedName>
</protein>
<sequence>MAQAFAGTTAGYNTDHLDASTKTMLAHLGATGTHTFQSFTSPIFTPSQASLHSKKGRSDLSITVPNNIAKNVVASPDTVNTPFSVGDDPDITVESRKTAHEIPSPPYVAQRMMEQLPVVSNQVENVVAKRLTDPADPPEAQPAAKKKKSHARKQPVGHIPRPRNAFILFRKHITVITGTYRQICLEGELTFGSQDNDLIPKSVEVKHQNISIVASKMWAEAPPAVKAQFTEAARKEKAEHARLYPDYRYQPAYRRTDIIRRRVRKDPLEDDKCEAVASLLIQGKAGNALETEVKEKIAEKTGQPMSPTQIKLVVKKGRRKRKDAPGELSKGAIRAQKAAERARAMREHWMDTSMLLAQQSQGHLLRRAPPVNYRHDAHPKDVIYVDEYGRPVYIDDGYDLPYVDGPEDDLLPANPYAMGLNPNVQTHYGSRNMMPPMGPYQSHGLHGHRGTEQHLGRELAYMYEMNSMPEPNPAYAHQIPEYAQPHQPQENVQHWGMQGTDLQPFDSQGEHIVQTHLHPPEQMAPTARQHPANYALDPMLIPSEHTPIKGMYDYNQYTQDEPNIPAMEEYHNVSMPSDIIAGRWARDRHNIDNPGPESDEHMQGENAGPLLPLMEDEHLPSQHIDFGDKGELFGGDLNEVLPLDPDIEDYNAAFQQQQDMDGFTGQL</sequence>
<name>A0ACC2VMH7_9TREE</name>
<dbReference type="EMBL" id="JASBWR010000067">
    <property type="protein sequence ID" value="KAJ9099991.1"/>
    <property type="molecule type" value="Genomic_DNA"/>
</dbReference>